<dbReference type="EMBL" id="VSSQ01147119">
    <property type="protein sequence ID" value="MPN65163.1"/>
    <property type="molecule type" value="Genomic_DNA"/>
</dbReference>
<comment type="caution">
    <text evidence="2">The sequence shown here is derived from an EMBL/GenBank/DDBJ whole genome shotgun (WGS) entry which is preliminary data.</text>
</comment>
<name>A0A645K288_9ZZZZ</name>
<gene>
    <name evidence="2" type="ORF">SDC9_212942</name>
</gene>
<feature type="region of interest" description="Disordered" evidence="1">
    <location>
        <begin position="91"/>
        <end position="111"/>
    </location>
</feature>
<accession>A0A645K288</accession>
<proteinExistence type="predicted"/>
<sequence>MSRRRGLSLQKQEARAGRQVQGVSPAATLPPEQVVIDPVPLQQTRAGGQKGMRGIQLYPRRVVIRLGAALGTLLNRCVYLRQKGIREIAQRNQRIPRGAARGKRREPSKPG</sequence>
<organism evidence="2">
    <name type="scientific">bioreactor metagenome</name>
    <dbReference type="NCBI Taxonomy" id="1076179"/>
    <lineage>
        <taxon>unclassified sequences</taxon>
        <taxon>metagenomes</taxon>
        <taxon>ecological metagenomes</taxon>
    </lineage>
</organism>
<evidence type="ECO:0000313" key="2">
    <source>
        <dbReference type="EMBL" id="MPN65163.1"/>
    </source>
</evidence>
<evidence type="ECO:0000256" key="1">
    <source>
        <dbReference type="SAM" id="MobiDB-lite"/>
    </source>
</evidence>
<reference evidence="2" key="1">
    <citation type="submission" date="2019-08" db="EMBL/GenBank/DDBJ databases">
        <authorList>
            <person name="Kucharzyk K."/>
            <person name="Murdoch R.W."/>
            <person name="Higgins S."/>
            <person name="Loffler F."/>
        </authorList>
    </citation>
    <scope>NUCLEOTIDE SEQUENCE</scope>
</reference>
<protein>
    <submittedName>
        <fullName evidence="2">Uncharacterized protein</fullName>
    </submittedName>
</protein>
<feature type="region of interest" description="Disordered" evidence="1">
    <location>
        <begin position="1"/>
        <end position="31"/>
    </location>
</feature>
<dbReference type="AlphaFoldDB" id="A0A645K288"/>